<evidence type="ECO:0000256" key="3">
    <source>
        <dbReference type="ARBA" id="ARBA00011953"/>
    </source>
</evidence>
<dbReference type="PANTHER" id="PTHR11933">
    <property type="entry name" value="TRNA 5-METHYLAMINOMETHYL-2-THIOURIDYLATE -METHYLTRANSFERASE"/>
    <property type="match status" value="1"/>
</dbReference>
<feature type="domain" description="tRNA-specific 2-thiouridylase MnmA-like central" evidence="13">
    <location>
        <begin position="239"/>
        <end position="312"/>
    </location>
</feature>
<keyword evidence="7" id="KW-0547">Nucleotide-binding</keyword>
<dbReference type="NCBIfam" id="TIGR00420">
    <property type="entry name" value="trmU"/>
    <property type="match status" value="1"/>
</dbReference>
<dbReference type="KEGG" id="tgb:HG536_0G02610"/>
<dbReference type="SUPFAM" id="SSF52402">
    <property type="entry name" value="Adenine nucleotide alpha hydrolases-like"/>
    <property type="match status" value="1"/>
</dbReference>
<dbReference type="CDD" id="cd01998">
    <property type="entry name" value="MnmA_TRMU-like"/>
    <property type="match status" value="1"/>
</dbReference>
<evidence type="ECO:0000256" key="1">
    <source>
        <dbReference type="ARBA" id="ARBA00003986"/>
    </source>
</evidence>
<dbReference type="Pfam" id="PF20259">
    <property type="entry name" value="tRNA_Me_trans_M"/>
    <property type="match status" value="1"/>
</dbReference>
<dbReference type="FunFam" id="2.30.30.280:FF:000001">
    <property type="entry name" value="tRNA-specific 2-thiouridylase MnmA"/>
    <property type="match status" value="1"/>
</dbReference>
<dbReference type="GeneID" id="59327641"/>
<evidence type="ECO:0000313" key="14">
    <source>
        <dbReference type="EMBL" id="QLL34400.1"/>
    </source>
</evidence>
<evidence type="ECO:0000313" key="15">
    <source>
        <dbReference type="Proteomes" id="UP000515788"/>
    </source>
</evidence>
<evidence type="ECO:0000256" key="6">
    <source>
        <dbReference type="ARBA" id="ARBA00022694"/>
    </source>
</evidence>
<sequence length="411" mass="46393">MFSQWAKLVAARRLPGYRPQVLPGKFDNVIIAMSSGVDSSVAAAIFADQYPNARGIYMQNWSKSQSLTDPSKEACYERDWKDVVRTAEHLAIPVDKVNFEQEYWIDVFEPMLDSYSRGWTPNPDVSCNKFVKFGKLRHHLNAKYGKGNYWLVTGHYARALDCEWDNETHLLRSYYLQKDQSYYLSLIPPSFLPRVLFPMGHLTKPEVRQLAKDIGLPSAAKPDSQGICFVNNSQHGKFKNFLQHYLPESKGHIVTVDEATGKKRTWGEHGGLWSYTIGQKIGFSMPQGDPRYAGAWYVSDKLQDTNELVIVRGSNHPALYKKALDVQNFTIQGLKQAKIKAEIAAAAMSGTLTMQYRSLQEPIPVLATELPDNKLLHVELVEKQRAMAPGQNCCLYLGDRILGSGTISKVE</sequence>
<protein>
    <recommendedName>
        <fullName evidence="3">tRNA-5-taurinomethyluridine 2-sulfurtransferase</fullName>
        <ecNumber evidence="3">2.8.1.14</ecNumber>
    </recommendedName>
</protein>
<keyword evidence="5" id="KW-0808">Transferase</keyword>
<comment type="similarity">
    <text evidence="2">Belongs to the MnmA/TRMU family.</text>
</comment>
<evidence type="ECO:0000256" key="8">
    <source>
        <dbReference type="ARBA" id="ARBA00022840"/>
    </source>
</evidence>
<dbReference type="InterPro" id="IPR046885">
    <property type="entry name" value="MnmA-like_C"/>
</dbReference>
<dbReference type="NCBIfam" id="NF001138">
    <property type="entry name" value="PRK00143.1"/>
    <property type="match status" value="1"/>
</dbReference>
<dbReference type="InterPro" id="IPR004506">
    <property type="entry name" value="MnmA-like"/>
</dbReference>
<keyword evidence="4" id="KW-0820">tRNA-binding</keyword>
<accession>A0A7G3ZLL4</accession>
<evidence type="ECO:0000256" key="4">
    <source>
        <dbReference type="ARBA" id="ARBA00022555"/>
    </source>
</evidence>
<dbReference type="GO" id="GO:0005524">
    <property type="term" value="F:ATP binding"/>
    <property type="evidence" value="ECO:0007669"/>
    <property type="project" value="UniProtKB-KW"/>
</dbReference>
<dbReference type="InterPro" id="IPR023382">
    <property type="entry name" value="MnmA-like_central_sf"/>
</dbReference>
<comment type="function">
    <text evidence="1">Catalyzes the 2-thiolation of uridine at the wobble position (U34) of mitochondrial tRNA(Lys), tRNA(Glu) and tRNA(Gln). Required for the formation of 5-taurinomethyl-2-thiouridine (tm5s2U) of mitochondrial tRNA(Lys), tRNA(Glu), and tRNA(Gln) at the wobble position. ATP is required to activate the C2 atom of the wobble base.</text>
</comment>
<dbReference type="Pfam" id="PF03054">
    <property type="entry name" value="tRNA_Me_trans"/>
    <property type="match status" value="1"/>
</dbReference>
<keyword evidence="9" id="KW-0694">RNA-binding</keyword>
<dbReference type="Gene3D" id="2.30.30.280">
    <property type="entry name" value="Adenine nucleotide alpha hydrolases-like domains"/>
    <property type="match status" value="1"/>
</dbReference>
<dbReference type="GO" id="GO:0000049">
    <property type="term" value="F:tRNA binding"/>
    <property type="evidence" value="ECO:0007669"/>
    <property type="project" value="UniProtKB-KW"/>
</dbReference>
<feature type="domain" description="tRNA-specific 2-thiouridylase MnmA-like C-terminal" evidence="12">
    <location>
        <begin position="347"/>
        <end position="407"/>
    </location>
</feature>
<evidence type="ECO:0000256" key="2">
    <source>
        <dbReference type="ARBA" id="ARBA00006191"/>
    </source>
</evidence>
<evidence type="ECO:0000259" key="13">
    <source>
        <dbReference type="Pfam" id="PF20259"/>
    </source>
</evidence>
<evidence type="ECO:0000256" key="9">
    <source>
        <dbReference type="ARBA" id="ARBA00022884"/>
    </source>
</evidence>
<proteinExistence type="inferred from homology"/>
<dbReference type="Gene3D" id="3.40.50.620">
    <property type="entry name" value="HUPs"/>
    <property type="match status" value="1"/>
</dbReference>
<dbReference type="InterPro" id="IPR046884">
    <property type="entry name" value="MnmA-like_central"/>
</dbReference>
<gene>
    <name evidence="14" type="ORF">HG536_0G02610</name>
</gene>
<evidence type="ECO:0000256" key="7">
    <source>
        <dbReference type="ARBA" id="ARBA00022741"/>
    </source>
</evidence>
<evidence type="ECO:0000256" key="11">
    <source>
        <dbReference type="ARBA" id="ARBA00049564"/>
    </source>
</evidence>
<dbReference type="EMBL" id="CP059252">
    <property type="protein sequence ID" value="QLL34400.1"/>
    <property type="molecule type" value="Genomic_DNA"/>
</dbReference>
<dbReference type="Gene3D" id="2.40.30.10">
    <property type="entry name" value="Translation factors"/>
    <property type="match status" value="1"/>
</dbReference>
<dbReference type="EC" id="2.8.1.14" evidence="3"/>
<dbReference type="InterPro" id="IPR014729">
    <property type="entry name" value="Rossmann-like_a/b/a_fold"/>
</dbReference>
<dbReference type="GO" id="GO:0005739">
    <property type="term" value="C:mitochondrion"/>
    <property type="evidence" value="ECO:0007669"/>
    <property type="project" value="TreeGrafter"/>
</dbReference>
<dbReference type="Proteomes" id="UP000515788">
    <property type="component" value="Chromosome 7"/>
</dbReference>
<keyword evidence="10" id="KW-1015">Disulfide bond</keyword>
<reference evidence="14 15" key="1">
    <citation type="submission" date="2020-06" db="EMBL/GenBank/DDBJ databases">
        <title>The yeast mating-type switching endonuclease HO is a domesticated member of an unorthodox homing genetic element family.</title>
        <authorList>
            <person name="Coughlan A.Y."/>
            <person name="Lombardi L."/>
            <person name="Braun-Galleani S."/>
            <person name="Martos A.R."/>
            <person name="Galeote V."/>
            <person name="Bigey F."/>
            <person name="Dequin S."/>
            <person name="Byrne K.P."/>
            <person name="Wolfe K.H."/>
        </authorList>
    </citation>
    <scope>NUCLEOTIDE SEQUENCE [LARGE SCALE GENOMIC DNA]</scope>
    <source>
        <strain evidence="14 15">CBS764</strain>
    </source>
</reference>
<dbReference type="FunFam" id="3.40.50.620:FF:000115">
    <property type="entry name" value="tRNA-specific 2-thiouridylase MnmA"/>
    <property type="match status" value="1"/>
</dbReference>
<dbReference type="GO" id="GO:0002143">
    <property type="term" value="P:tRNA wobble position uridine thiolation"/>
    <property type="evidence" value="ECO:0007669"/>
    <property type="project" value="TreeGrafter"/>
</dbReference>
<organism evidence="14 15">
    <name type="scientific">Torulaspora globosa</name>
    <dbReference type="NCBI Taxonomy" id="48254"/>
    <lineage>
        <taxon>Eukaryota</taxon>
        <taxon>Fungi</taxon>
        <taxon>Dikarya</taxon>
        <taxon>Ascomycota</taxon>
        <taxon>Saccharomycotina</taxon>
        <taxon>Saccharomycetes</taxon>
        <taxon>Saccharomycetales</taxon>
        <taxon>Saccharomycetaceae</taxon>
        <taxon>Torulaspora</taxon>
    </lineage>
</organism>
<dbReference type="OrthoDB" id="3685at2759"/>
<keyword evidence="15" id="KW-1185">Reference proteome</keyword>
<name>A0A7G3ZLL4_9SACH</name>
<dbReference type="AlphaFoldDB" id="A0A7G3ZLL4"/>
<keyword evidence="6" id="KW-0819">tRNA processing</keyword>
<evidence type="ECO:0000256" key="5">
    <source>
        <dbReference type="ARBA" id="ARBA00022679"/>
    </source>
</evidence>
<evidence type="ECO:0000259" key="12">
    <source>
        <dbReference type="Pfam" id="PF20258"/>
    </source>
</evidence>
<dbReference type="RefSeq" id="XP_037141074.1">
    <property type="nucleotide sequence ID" value="XM_037285178.1"/>
</dbReference>
<comment type="catalytic activity">
    <reaction evidence="11">
        <text>5-taurinomethyluridine(34) in tRNA + S-sulfanyl-L-cysteinyl-[protein] + AH2 + ATP = 5-taurinomethyl-2-thiouridine(34) in tRNA + L-cysteinyl-[protein] + A + AMP + diphosphate + H(+)</text>
        <dbReference type="Rhea" id="RHEA:47040"/>
        <dbReference type="Rhea" id="RHEA-COMP:10131"/>
        <dbReference type="Rhea" id="RHEA-COMP:11726"/>
        <dbReference type="Rhea" id="RHEA-COMP:11732"/>
        <dbReference type="Rhea" id="RHEA-COMP:11733"/>
        <dbReference type="ChEBI" id="CHEBI:13193"/>
        <dbReference type="ChEBI" id="CHEBI:15378"/>
        <dbReference type="ChEBI" id="CHEBI:17499"/>
        <dbReference type="ChEBI" id="CHEBI:29950"/>
        <dbReference type="ChEBI" id="CHEBI:30616"/>
        <dbReference type="ChEBI" id="CHEBI:33019"/>
        <dbReference type="ChEBI" id="CHEBI:61963"/>
        <dbReference type="ChEBI" id="CHEBI:87171"/>
        <dbReference type="ChEBI" id="CHEBI:87172"/>
        <dbReference type="ChEBI" id="CHEBI:456215"/>
        <dbReference type="EC" id="2.8.1.14"/>
    </reaction>
</comment>
<keyword evidence="8" id="KW-0067">ATP-binding</keyword>
<dbReference type="GO" id="GO:0016783">
    <property type="term" value="F:sulfurtransferase activity"/>
    <property type="evidence" value="ECO:0007669"/>
    <property type="project" value="InterPro"/>
</dbReference>
<dbReference type="PANTHER" id="PTHR11933:SF5">
    <property type="entry name" value="MITOCHONDRIAL TRNA-SPECIFIC 2-THIOURIDYLASE 1"/>
    <property type="match status" value="1"/>
</dbReference>
<dbReference type="Pfam" id="PF20258">
    <property type="entry name" value="tRNA_Me_trans_C"/>
    <property type="match status" value="1"/>
</dbReference>
<evidence type="ECO:0000256" key="10">
    <source>
        <dbReference type="ARBA" id="ARBA00023157"/>
    </source>
</evidence>